<dbReference type="GO" id="GO:0030154">
    <property type="term" value="P:cell differentiation"/>
    <property type="evidence" value="ECO:0007669"/>
    <property type="project" value="TreeGrafter"/>
</dbReference>
<evidence type="ECO:0000256" key="9">
    <source>
        <dbReference type="ARBA" id="ARBA00023242"/>
    </source>
</evidence>
<dbReference type="InterPro" id="IPR013088">
    <property type="entry name" value="Znf_NHR/GATA"/>
</dbReference>
<dbReference type="PANTHER" id="PTHR24082:SF473">
    <property type="entry name" value="ECDYSONE-INDUCED PROTEIN 75B, ISOFORM B"/>
    <property type="match status" value="1"/>
</dbReference>
<dbReference type="PRINTS" id="PR00047">
    <property type="entry name" value="STROIDFINGER"/>
</dbReference>
<dbReference type="PANTHER" id="PTHR24082">
    <property type="entry name" value="NUCLEAR HORMONE RECEPTOR"/>
    <property type="match status" value="1"/>
</dbReference>
<dbReference type="WBParaSite" id="ACOC_0000990901-mRNA-1">
    <property type="protein sequence ID" value="ACOC_0000990901-mRNA-1"/>
    <property type="gene ID" value="ACOC_0000990901"/>
</dbReference>
<evidence type="ECO:0000313" key="12">
    <source>
        <dbReference type="Proteomes" id="UP000267027"/>
    </source>
</evidence>
<dbReference type="OrthoDB" id="5771769at2759"/>
<keyword evidence="7" id="KW-0804">Transcription</keyword>
<comment type="similarity">
    <text evidence="1">Belongs to the nuclear hormone receptor family.</text>
</comment>
<accession>A0A0R3PV85</accession>
<dbReference type="PROSITE" id="PS51030">
    <property type="entry name" value="NUCLEAR_REC_DBD_2"/>
    <property type="match status" value="1"/>
</dbReference>
<organism evidence="13">
    <name type="scientific">Angiostrongylus costaricensis</name>
    <name type="common">Nematode worm</name>
    <dbReference type="NCBI Taxonomy" id="334426"/>
    <lineage>
        <taxon>Eukaryota</taxon>
        <taxon>Metazoa</taxon>
        <taxon>Ecdysozoa</taxon>
        <taxon>Nematoda</taxon>
        <taxon>Chromadorea</taxon>
        <taxon>Rhabditida</taxon>
        <taxon>Rhabditina</taxon>
        <taxon>Rhabditomorpha</taxon>
        <taxon>Strongyloidea</taxon>
        <taxon>Metastrongylidae</taxon>
        <taxon>Angiostrongylus</taxon>
    </lineage>
</organism>
<keyword evidence="3" id="KW-0863">Zinc-finger</keyword>
<protein>
    <submittedName>
        <fullName evidence="13">Nuclear receptor domain-containing protein</fullName>
    </submittedName>
</protein>
<dbReference type="GO" id="GO:0045944">
    <property type="term" value="P:positive regulation of transcription by RNA polymerase II"/>
    <property type="evidence" value="ECO:0007669"/>
    <property type="project" value="TreeGrafter"/>
</dbReference>
<dbReference type="SUPFAM" id="SSF57716">
    <property type="entry name" value="Glucocorticoid receptor-like (DNA-binding domain)"/>
    <property type="match status" value="1"/>
</dbReference>
<evidence type="ECO:0000256" key="8">
    <source>
        <dbReference type="ARBA" id="ARBA00023170"/>
    </source>
</evidence>
<keyword evidence="4" id="KW-0862">Zinc</keyword>
<keyword evidence="6" id="KW-0238">DNA-binding</keyword>
<keyword evidence="12" id="KW-1185">Reference proteome</keyword>
<evidence type="ECO:0000256" key="4">
    <source>
        <dbReference type="ARBA" id="ARBA00022833"/>
    </source>
</evidence>
<keyword evidence="5" id="KW-0805">Transcription regulation</keyword>
<evidence type="ECO:0000259" key="10">
    <source>
        <dbReference type="PROSITE" id="PS51030"/>
    </source>
</evidence>
<gene>
    <name evidence="11" type="ORF">ACOC_LOCUS9910</name>
</gene>
<dbReference type="GO" id="GO:0008270">
    <property type="term" value="F:zinc ion binding"/>
    <property type="evidence" value="ECO:0007669"/>
    <property type="project" value="UniProtKB-KW"/>
</dbReference>
<dbReference type="GO" id="GO:0000122">
    <property type="term" value="P:negative regulation of transcription by RNA polymerase II"/>
    <property type="evidence" value="ECO:0007669"/>
    <property type="project" value="TreeGrafter"/>
</dbReference>
<evidence type="ECO:0000313" key="13">
    <source>
        <dbReference type="WBParaSite" id="ACOC_0000990901-mRNA-1"/>
    </source>
</evidence>
<evidence type="ECO:0000256" key="7">
    <source>
        <dbReference type="ARBA" id="ARBA00023163"/>
    </source>
</evidence>
<evidence type="ECO:0000256" key="3">
    <source>
        <dbReference type="ARBA" id="ARBA00022771"/>
    </source>
</evidence>
<proteinExistence type="inferred from homology"/>
<dbReference type="InterPro" id="IPR001628">
    <property type="entry name" value="Znf_hrmn_rcpt"/>
</dbReference>
<dbReference type="SMART" id="SM00399">
    <property type="entry name" value="ZnF_C4"/>
    <property type="match status" value="1"/>
</dbReference>
<dbReference type="InterPro" id="IPR050234">
    <property type="entry name" value="Nuclear_hormone_rcpt_NR1"/>
</dbReference>
<dbReference type="EMBL" id="UYYA01004374">
    <property type="protein sequence ID" value="VDM61495.1"/>
    <property type="molecule type" value="Genomic_DNA"/>
</dbReference>
<evidence type="ECO:0000256" key="2">
    <source>
        <dbReference type="ARBA" id="ARBA00022723"/>
    </source>
</evidence>
<evidence type="ECO:0000256" key="6">
    <source>
        <dbReference type="ARBA" id="ARBA00023125"/>
    </source>
</evidence>
<keyword evidence="2" id="KW-0479">Metal-binding</keyword>
<dbReference type="Pfam" id="PF00105">
    <property type="entry name" value="zf-C4"/>
    <property type="match status" value="1"/>
</dbReference>
<keyword evidence="8" id="KW-0675">Receptor</keyword>
<sequence>VEYEKITEVSKQTSLFRRVEHECVVLLQGFFRRSIQKRMEYRCLRDGVCPIYKQNRNRCQACRFKKCITVGMSRDCEFRKRLIIVLIEFLLQKRSTAEKEHFIFVRAQYDSAMKQRKKRKQSNPCFFQIRSLVQVFFKALWFKAIF</sequence>
<dbReference type="GO" id="GO:0004879">
    <property type="term" value="F:nuclear receptor activity"/>
    <property type="evidence" value="ECO:0007669"/>
    <property type="project" value="TreeGrafter"/>
</dbReference>
<evidence type="ECO:0000313" key="11">
    <source>
        <dbReference type="EMBL" id="VDM61495.1"/>
    </source>
</evidence>
<keyword evidence="9" id="KW-0539">Nucleus</keyword>
<dbReference type="Gene3D" id="3.30.50.10">
    <property type="entry name" value="Erythroid Transcription Factor GATA-1, subunit A"/>
    <property type="match status" value="1"/>
</dbReference>
<name>A0A0R3PV85_ANGCS</name>
<dbReference type="Proteomes" id="UP000267027">
    <property type="component" value="Unassembled WGS sequence"/>
</dbReference>
<evidence type="ECO:0000256" key="1">
    <source>
        <dbReference type="ARBA" id="ARBA00005993"/>
    </source>
</evidence>
<reference evidence="11 12" key="2">
    <citation type="submission" date="2018-11" db="EMBL/GenBank/DDBJ databases">
        <authorList>
            <consortium name="Pathogen Informatics"/>
        </authorList>
    </citation>
    <scope>NUCLEOTIDE SEQUENCE [LARGE SCALE GENOMIC DNA]</scope>
    <source>
        <strain evidence="11 12">Costa Rica</strain>
    </source>
</reference>
<reference evidence="13" key="1">
    <citation type="submission" date="2017-02" db="UniProtKB">
        <authorList>
            <consortium name="WormBaseParasite"/>
        </authorList>
    </citation>
    <scope>IDENTIFICATION</scope>
</reference>
<dbReference type="AlphaFoldDB" id="A0A0R3PV85"/>
<dbReference type="GO" id="GO:0000978">
    <property type="term" value="F:RNA polymerase II cis-regulatory region sequence-specific DNA binding"/>
    <property type="evidence" value="ECO:0007669"/>
    <property type="project" value="TreeGrafter"/>
</dbReference>
<dbReference type="GO" id="GO:0009755">
    <property type="term" value="P:hormone-mediated signaling pathway"/>
    <property type="evidence" value="ECO:0007669"/>
    <property type="project" value="TreeGrafter"/>
</dbReference>
<dbReference type="STRING" id="334426.A0A0R3PV85"/>
<evidence type="ECO:0000256" key="5">
    <source>
        <dbReference type="ARBA" id="ARBA00023015"/>
    </source>
</evidence>
<feature type="domain" description="Nuclear receptor" evidence="10">
    <location>
        <begin position="28"/>
        <end position="79"/>
    </location>
</feature>